<accession>A0ACD3BDR4</accession>
<dbReference type="Proteomes" id="UP000308600">
    <property type="component" value="Unassembled WGS sequence"/>
</dbReference>
<evidence type="ECO:0000313" key="2">
    <source>
        <dbReference type="Proteomes" id="UP000308600"/>
    </source>
</evidence>
<name>A0ACD3BDR4_9AGAR</name>
<proteinExistence type="predicted"/>
<organism evidence="1 2">
    <name type="scientific">Pluteus cervinus</name>
    <dbReference type="NCBI Taxonomy" id="181527"/>
    <lineage>
        <taxon>Eukaryota</taxon>
        <taxon>Fungi</taxon>
        <taxon>Dikarya</taxon>
        <taxon>Basidiomycota</taxon>
        <taxon>Agaricomycotina</taxon>
        <taxon>Agaricomycetes</taxon>
        <taxon>Agaricomycetidae</taxon>
        <taxon>Agaricales</taxon>
        <taxon>Pluteineae</taxon>
        <taxon>Pluteaceae</taxon>
        <taxon>Pluteus</taxon>
    </lineage>
</organism>
<gene>
    <name evidence="1" type="ORF">BDN72DRAFT_930502</name>
</gene>
<keyword evidence="2" id="KW-1185">Reference proteome</keyword>
<dbReference type="EMBL" id="ML208261">
    <property type="protein sequence ID" value="TFK76005.1"/>
    <property type="molecule type" value="Genomic_DNA"/>
</dbReference>
<protein>
    <submittedName>
        <fullName evidence="1">Uncharacterized protein</fullName>
    </submittedName>
</protein>
<reference evidence="1 2" key="1">
    <citation type="journal article" date="2019" name="Nat. Ecol. Evol.">
        <title>Megaphylogeny resolves global patterns of mushroom evolution.</title>
        <authorList>
            <person name="Varga T."/>
            <person name="Krizsan K."/>
            <person name="Foldi C."/>
            <person name="Dima B."/>
            <person name="Sanchez-Garcia M."/>
            <person name="Sanchez-Ramirez S."/>
            <person name="Szollosi G.J."/>
            <person name="Szarkandi J.G."/>
            <person name="Papp V."/>
            <person name="Albert L."/>
            <person name="Andreopoulos W."/>
            <person name="Angelini C."/>
            <person name="Antonin V."/>
            <person name="Barry K.W."/>
            <person name="Bougher N.L."/>
            <person name="Buchanan P."/>
            <person name="Buyck B."/>
            <person name="Bense V."/>
            <person name="Catcheside P."/>
            <person name="Chovatia M."/>
            <person name="Cooper J."/>
            <person name="Damon W."/>
            <person name="Desjardin D."/>
            <person name="Finy P."/>
            <person name="Geml J."/>
            <person name="Haridas S."/>
            <person name="Hughes K."/>
            <person name="Justo A."/>
            <person name="Karasinski D."/>
            <person name="Kautmanova I."/>
            <person name="Kiss B."/>
            <person name="Kocsube S."/>
            <person name="Kotiranta H."/>
            <person name="LaButti K.M."/>
            <person name="Lechner B.E."/>
            <person name="Liimatainen K."/>
            <person name="Lipzen A."/>
            <person name="Lukacs Z."/>
            <person name="Mihaltcheva S."/>
            <person name="Morgado L.N."/>
            <person name="Niskanen T."/>
            <person name="Noordeloos M.E."/>
            <person name="Ohm R.A."/>
            <person name="Ortiz-Santana B."/>
            <person name="Ovrebo C."/>
            <person name="Racz N."/>
            <person name="Riley R."/>
            <person name="Savchenko A."/>
            <person name="Shiryaev A."/>
            <person name="Soop K."/>
            <person name="Spirin V."/>
            <person name="Szebenyi C."/>
            <person name="Tomsovsky M."/>
            <person name="Tulloss R.E."/>
            <person name="Uehling J."/>
            <person name="Grigoriev I.V."/>
            <person name="Vagvolgyi C."/>
            <person name="Papp T."/>
            <person name="Martin F.M."/>
            <person name="Miettinen O."/>
            <person name="Hibbett D.S."/>
            <person name="Nagy L.G."/>
        </authorList>
    </citation>
    <scope>NUCLEOTIDE SEQUENCE [LARGE SCALE GENOMIC DNA]</scope>
    <source>
        <strain evidence="1 2">NL-1719</strain>
    </source>
</reference>
<evidence type="ECO:0000313" key="1">
    <source>
        <dbReference type="EMBL" id="TFK76005.1"/>
    </source>
</evidence>
<sequence length="380" mass="41646">MEKFSAYRDPGTGIQPFLTPVPPTGSASLAKLIFVIGLVVASIRTGLVLILLVSYVLLVKVVCLLLIPITPIHRAVSHGMTAIIGRMTLFVLGFYQISVEHVARKRGYRYPGGEKWNPQAGDLIISNWVSWIELLWLAIKFDPVFVLPIADPLFDITAAQPAHITSAPGRRTGTGSANIQSSQARTVIPRQSIKGFCQVSLLTLIGLTGEVPTAFATHFGSAKFLPLDEIRKKASRPVVVFPECTTSNGRGLLRFSNVFNQTIPTRHGVFIMCVRYDPPTALVPSLSHSVPSASLNPLYHFWSIASSLSPLTISIRLLDKADSPSSPLFIASEVLSGRPDEDQLSEASAVLISQIGRLKRVGMGWEDKYSFLDFFRHKRT</sequence>